<dbReference type="Proteomes" id="UP001286313">
    <property type="component" value="Unassembled WGS sequence"/>
</dbReference>
<accession>A0AAE1EZR7</accession>
<keyword evidence="3" id="KW-1185">Reference proteome</keyword>
<dbReference type="EMBL" id="JAWQEG010003815">
    <property type="protein sequence ID" value="KAK3864334.1"/>
    <property type="molecule type" value="Genomic_DNA"/>
</dbReference>
<dbReference type="InterPro" id="IPR027878">
    <property type="entry name" value="DUF4551"/>
</dbReference>
<sequence length="310" mass="35432">MVWRDPDVFEALRGYIRKYMKATTTTTTTTGTNTQEDQLQDRQDQLEVLATTLETLAVCLRGTQRCQYKMKVLSHNKYEGLCQLLSEVLRTPEVPPSYKLTCERWLTDFRELSSLVWENLPECELLKLVQEVIHATTSALYELIACVNEMTWTTTESQQHQQHQQQQHRQRQHYYLHTQESSPPNLTVFLQHVSVEGWLTYSVPQLLTLLQPERTNNSGGSSSGSGGSEIQGGQRASLLHQYLSVLSALLQHSPRALQYCATVYAEELRYYVQETVVGSVVGNCPLRPHTLAVVRHVAQLVRSNNDLRTR</sequence>
<name>A0AAE1EZR7_PETCI</name>
<reference evidence="2" key="1">
    <citation type="submission" date="2023-10" db="EMBL/GenBank/DDBJ databases">
        <title>Genome assemblies of two species of porcelain crab, Petrolisthes cinctipes and Petrolisthes manimaculis (Anomura: Porcellanidae).</title>
        <authorList>
            <person name="Angst P."/>
        </authorList>
    </citation>
    <scope>NUCLEOTIDE SEQUENCE</scope>
    <source>
        <strain evidence="2">PB745_01</strain>
        <tissue evidence="2">Gill</tissue>
    </source>
</reference>
<dbReference type="Pfam" id="PF15087">
    <property type="entry name" value="DUF4551"/>
    <property type="match status" value="1"/>
</dbReference>
<comment type="caution">
    <text evidence="2">The sequence shown here is derived from an EMBL/GenBank/DDBJ whole genome shotgun (WGS) entry which is preliminary data.</text>
</comment>
<protein>
    <submittedName>
        <fullName evidence="2">Uncharacterized protein</fullName>
    </submittedName>
</protein>
<feature type="region of interest" description="Disordered" evidence="1">
    <location>
        <begin position="212"/>
        <end position="232"/>
    </location>
</feature>
<evidence type="ECO:0000313" key="2">
    <source>
        <dbReference type="EMBL" id="KAK3864334.1"/>
    </source>
</evidence>
<feature type="compositionally biased region" description="Gly residues" evidence="1">
    <location>
        <begin position="221"/>
        <end position="230"/>
    </location>
</feature>
<dbReference type="AlphaFoldDB" id="A0AAE1EZR7"/>
<organism evidence="2 3">
    <name type="scientific">Petrolisthes cinctipes</name>
    <name type="common">Flat porcelain crab</name>
    <dbReference type="NCBI Taxonomy" id="88211"/>
    <lineage>
        <taxon>Eukaryota</taxon>
        <taxon>Metazoa</taxon>
        <taxon>Ecdysozoa</taxon>
        <taxon>Arthropoda</taxon>
        <taxon>Crustacea</taxon>
        <taxon>Multicrustacea</taxon>
        <taxon>Malacostraca</taxon>
        <taxon>Eumalacostraca</taxon>
        <taxon>Eucarida</taxon>
        <taxon>Decapoda</taxon>
        <taxon>Pleocyemata</taxon>
        <taxon>Anomura</taxon>
        <taxon>Galatheoidea</taxon>
        <taxon>Porcellanidae</taxon>
        <taxon>Petrolisthes</taxon>
    </lineage>
</organism>
<evidence type="ECO:0000313" key="3">
    <source>
        <dbReference type="Proteomes" id="UP001286313"/>
    </source>
</evidence>
<gene>
    <name evidence="2" type="ORF">Pcinc_029977</name>
</gene>
<proteinExistence type="predicted"/>
<evidence type="ECO:0000256" key="1">
    <source>
        <dbReference type="SAM" id="MobiDB-lite"/>
    </source>
</evidence>
<dbReference type="PANTHER" id="PTHR35354">
    <property type="entry name" value="RGD1561648"/>
    <property type="match status" value="1"/>
</dbReference>
<dbReference type="PANTHER" id="PTHR35354:SF1">
    <property type="entry name" value="RGD1561648"/>
    <property type="match status" value="1"/>
</dbReference>